<dbReference type="GO" id="GO:0015562">
    <property type="term" value="F:efflux transmembrane transporter activity"/>
    <property type="evidence" value="ECO:0007669"/>
    <property type="project" value="TreeGrafter"/>
</dbReference>
<reference evidence="12" key="3">
    <citation type="submission" date="2023-06" db="EMBL/GenBank/DDBJ databases">
        <authorList>
            <consortium name="Clinical and Environmental Microbiology Branch: Whole genome sequencing antimicrobial resistance pathogens in the healthcare setting"/>
        </authorList>
    </citation>
    <scope>NUCLEOTIDE SEQUENCE</scope>
    <source>
        <strain evidence="12">2021CK-01020</strain>
    </source>
</reference>
<dbReference type="Proteomes" id="UP000433532">
    <property type="component" value="Unassembled WGS sequence"/>
</dbReference>
<dbReference type="GO" id="GO:1990281">
    <property type="term" value="C:efflux pump complex"/>
    <property type="evidence" value="ECO:0007669"/>
    <property type="project" value="TreeGrafter"/>
</dbReference>
<dbReference type="SUPFAM" id="SSF111369">
    <property type="entry name" value="HlyD-like secretion proteins"/>
    <property type="match status" value="1"/>
</dbReference>
<dbReference type="PROSITE" id="PS51257">
    <property type="entry name" value="PROKAR_LIPOPROTEIN"/>
    <property type="match status" value="1"/>
</dbReference>
<feature type="domain" description="CusB-like beta-barrel" evidence="8">
    <location>
        <begin position="205"/>
        <end position="277"/>
    </location>
</feature>
<evidence type="ECO:0000256" key="5">
    <source>
        <dbReference type="SAM" id="Coils"/>
    </source>
</evidence>
<reference evidence="12" key="4">
    <citation type="submission" date="2023-10" db="EMBL/GenBank/DDBJ databases">
        <title>Pathogen: clinical or host-associated sample.</title>
        <authorList>
            <person name="Hergert J."/>
            <person name="Casey R."/>
            <person name="Wagner J."/>
            <person name="Young E.L."/>
            <person name="Oakeson K.F."/>
        </authorList>
    </citation>
    <scope>NUCLEOTIDE SEQUENCE</scope>
    <source>
        <strain evidence="12">2021CK-01020</strain>
    </source>
</reference>
<dbReference type="InterPro" id="IPR006143">
    <property type="entry name" value="RND_pump_MFP"/>
</dbReference>
<evidence type="ECO:0000313" key="13">
    <source>
        <dbReference type="Proteomes" id="UP000433532"/>
    </source>
</evidence>
<protein>
    <submittedName>
        <fullName evidence="10">Triclosan efflux RND transporter adaptor protein TriB</fullName>
    </submittedName>
</protein>
<evidence type="ECO:0000256" key="4">
    <source>
        <dbReference type="ARBA" id="ARBA00023054"/>
    </source>
</evidence>
<dbReference type="EMBL" id="WOAD01000005">
    <property type="protein sequence ID" value="MUI35129.1"/>
    <property type="molecule type" value="Genomic_DNA"/>
</dbReference>
<dbReference type="Pfam" id="PF25876">
    <property type="entry name" value="HH_MFP_RND"/>
    <property type="match status" value="1"/>
</dbReference>
<dbReference type="Proteomes" id="UP001297540">
    <property type="component" value="Chromosome"/>
</dbReference>
<evidence type="ECO:0000259" key="7">
    <source>
        <dbReference type="Pfam" id="PF25917"/>
    </source>
</evidence>
<dbReference type="InterPro" id="IPR058627">
    <property type="entry name" value="MdtA-like_C"/>
</dbReference>
<dbReference type="Pfam" id="PF25954">
    <property type="entry name" value="Beta-barrel_RND_2"/>
    <property type="match status" value="1"/>
</dbReference>
<reference evidence="11" key="2">
    <citation type="submission" date="2020-01" db="EMBL/GenBank/DDBJ databases">
        <title>Bacteria Cultured from War Wounds Associated with the Conflict in Eastern Ukraine.</title>
        <authorList>
            <person name="Snesrud E."/>
            <person name="Galac M.R."/>
            <person name="Mc Gann P."/>
            <person name="Valentine K."/>
            <person name="Viacheslav K."/>
        </authorList>
    </citation>
    <scope>NUCLEOTIDE SEQUENCE</scope>
    <source>
        <strain evidence="11">VNMU148</strain>
    </source>
</reference>
<dbReference type="InterPro" id="IPR058792">
    <property type="entry name" value="Beta-barrel_RND_2"/>
</dbReference>
<accession>A0A077JP41</accession>
<sequence length="356" mass="38282">MKPFSLAGLFGFALLLSGCGDEPPPAPPRPVLTVTVKTLKNDDLGRFAGSIQARYESVLGFRTNGRIASRLFDVGDFVGKGALLATLDPTDQQNQLRASQGDLASAEAQLIDAQANARRQEELFARSVTAQARLDDARTRLKTSQASFDQAKAAVQQARDQLSYTRLVTDFDGVITTWHAEAGQVVSAGQAVVTLARPEVREAVFDLPTEVAESLPADARFLVSAQLDPQARTTGSIRELGPQADASTRTRRVRLSLAQTPEAFRLGSTIQVQLSSAGSVRSVLPASVLLERDGKTQVWVVDGKQSSVALREVQVLSRDERQVVIGQGLADGDRVVRAGVNSLKPGQKIKLDEDAR</sequence>
<evidence type="ECO:0000313" key="10">
    <source>
        <dbReference type="EMBL" id="MUI35129.1"/>
    </source>
</evidence>
<feature type="domain" description="Multidrug resistance protein MdtA-like barrel-sandwich hybrid" evidence="7">
    <location>
        <begin position="62"/>
        <end position="192"/>
    </location>
</feature>
<keyword evidence="3" id="KW-0813">Transport</keyword>
<dbReference type="Gene3D" id="1.10.287.470">
    <property type="entry name" value="Helix hairpin bin"/>
    <property type="match status" value="1"/>
</dbReference>
<evidence type="ECO:0000259" key="6">
    <source>
        <dbReference type="Pfam" id="PF25876"/>
    </source>
</evidence>
<evidence type="ECO:0000256" key="3">
    <source>
        <dbReference type="ARBA" id="ARBA00022448"/>
    </source>
</evidence>
<evidence type="ECO:0000313" key="11">
    <source>
        <dbReference type="EMBL" id="MZZ16167.1"/>
    </source>
</evidence>
<dbReference type="PANTHER" id="PTHR30469">
    <property type="entry name" value="MULTIDRUG RESISTANCE PROTEIN MDTA"/>
    <property type="match status" value="1"/>
</dbReference>
<dbReference type="Pfam" id="PF25917">
    <property type="entry name" value="BSH_RND"/>
    <property type="match status" value="1"/>
</dbReference>
<dbReference type="PANTHER" id="PTHR30469:SF15">
    <property type="entry name" value="HLYD FAMILY OF SECRETION PROTEINS"/>
    <property type="match status" value="1"/>
</dbReference>
<name>A0A077JP41_PSEAI</name>
<feature type="domain" description="Multidrug resistance protein MdtA-like C-terminal permuted SH3" evidence="9">
    <location>
        <begin position="291"/>
        <end position="339"/>
    </location>
</feature>
<evidence type="ECO:0000259" key="9">
    <source>
        <dbReference type="Pfam" id="PF25967"/>
    </source>
</evidence>
<dbReference type="InterPro" id="IPR058624">
    <property type="entry name" value="MdtA-like_HH"/>
</dbReference>
<dbReference type="NCBIfam" id="TIGR01730">
    <property type="entry name" value="RND_mfp"/>
    <property type="match status" value="1"/>
</dbReference>
<gene>
    <name evidence="10" type="primary">triB</name>
    <name evidence="10" type="ORF">GNQ48_08925</name>
    <name evidence="11" type="ORF">GUL26_28260</name>
    <name evidence="12" type="ORF">L4V69_03985</name>
</gene>
<comment type="similarity">
    <text evidence="2">Belongs to the membrane fusion protein (MFP) (TC 8.A.1) family.</text>
</comment>
<keyword evidence="4 5" id="KW-0175">Coiled coil</keyword>
<dbReference type="AlphaFoldDB" id="A0A077JP41"/>
<feature type="coiled-coil region" evidence="5">
    <location>
        <begin position="96"/>
        <end position="161"/>
    </location>
</feature>
<organism evidence="10 13">
    <name type="scientific">Pseudomonas aeruginosa</name>
    <dbReference type="NCBI Taxonomy" id="287"/>
    <lineage>
        <taxon>Bacteria</taxon>
        <taxon>Pseudomonadati</taxon>
        <taxon>Pseudomonadota</taxon>
        <taxon>Gammaproteobacteria</taxon>
        <taxon>Pseudomonadales</taxon>
        <taxon>Pseudomonadaceae</taxon>
        <taxon>Pseudomonas</taxon>
    </lineage>
</organism>
<dbReference type="Proteomes" id="UP000644192">
    <property type="component" value="Unassembled WGS sequence"/>
</dbReference>
<evidence type="ECO:0000259" key="8">
    <source>
        <dbReference type="Pfam" id="PF25954"/>
    </source>
</evidence>
<reference evidence="10 13" key="1">
    <citation type="submission" date="2019-11" db="EMBL/GenBank/DDBJ databases">
        <title>Genomes of ocular Pseudomonas aeruginosa isolates.</title>
        <authorList>
            <person name="Khan M."/>
            <person name="Rice S.A."/>
            <person name="Willcox M.D.P."/>
            <person name="Stapleton F."/>
        </authorList>
    </citation>
    <scope>NUCLEOTIDE SEQUENCE [LARGE SCALE GENOMIC DNA]</scope>
    <source>
        <strain evidence="10 13">PA221</strain>
    </source>
</reference>
<dbReference type="Pfam" id="PF25967">
    <property type="entry name" value="RND-MFP_C"/>
    <property type="match status" value="1"/>
</dbReference>
<dbReference type="Gene3D" id="2.40.50.100">
    <property type="match status" value="1"/>
</dbReference>
<feature type="domain" description="Multidrug resistance protein MdtA-like alpha-helical hairpin" evidence="6">
    <location>
        <begin position="96"/>
        <end position="165"/>
    </location>
</feature>
<evidence type="ECO:0000256" key="1">
    <source>
        <dbReference type="ARBA" id="ARBA00004196"/>
    </source>
</evidence>
<comment type="subcellular location">
    <subcellularLocation>
        <location evidence="1">Cell envelope</location>
    </subcellularLocation>
</comment>
<dbReference type="OMA" id="KTQVWVI"/>
<evidence type="ECO:0000313" key="12">
    <source>
        <dbReference type="EMBL" id="WOS78302.1"/>
    </source>
</evidence>
<proteinExistence type="inferred from homology"/>
<dbReference type="Gene3D" id="2.40.30.170">
    <property type="match status" value="1"/>
</dbReference>
<dbReference type="EMBL" id="CP136986">
    <property type="protein sequence ID" value="WOS78302.1"/>
    <property type="molecule type" value="Genomic_DNA"/>
</dbReference>
<dbReference type="KEGG" id="paeb:NCGM1900_0150"/>
<dbReference type="EMBL" id="WXZT01000025">
    <property type="protein sequence ID" value="MZZ16167.1"/>
    <property type="molecule type" value="Genomic_DNA"/>
</dbReference>
<evidence type="ECO:0000256" key="2">
    <source>
        <dbReference type="ARBA" id="ARBA00009477"/>
    </source>
</evidence>
<dbReference type="SMR" id="A0A077JP41"/>
<dbReference type="InterPro" id="IPR058625">
    <property type="entry name" value="MdtA-like_BSH"/>
</dbReference>
<dbReference type="RefSeq" id="WP_003083872.1">
    <property type="nucleotide sequence ID" value="NZ_AP014622.1"/>
</dbReference>
<dbReference type="Gene3D" id="2.40.420.20">
    <property type="match status" value="1"/>
</dbReference>